<dbReference type="PANTHER" id="PTHR24322:SF736">
    <property type="entry name" value="RETINOL DEHYDROGENASE 10"/>
    <property type="match status" value="1"/>
</dbReference>
<dbReference type="InterPro" id="IPR020904">
    <property type="entry name" value="Sc_DH/Rdtase_CS"/>
</dbReference>
<dbReference type="EMBL" id="LQYE01000001">
    <property type="protein sequence ID" value="OAT70134.1"/>
    <property type="molecule type" value="Genomic_DNA"/>
</dbReference>
<dbReference type="FunFam" id="3.40.50.720:FF:000084">
    <property type="entry name" value="Short-chain dehydrogenase reductase"/>
    <property type="match status" value="1"/>
</dbReference>
<dbReference type="InterPro" id="IPR002347">
    <property type="entry name" value="SDR_fam"/>
</dbReference>
<evidence type="ECO:0000256" key="1">
    <source>
        <dbReference type="ARBA" id="ARBA00006484"/>
    </source>
</evidence>
<comment type="caution">
    <text evidence="4">The sequence shown here is derived from an EMBL/GenBank/DDBJ whole genome shotgun (WGS) entry which is preliminary data.</text>
</comment>
<comment type="similarity">
    <text evidence="1 3">Belongs to the short-chain dehydrogenases/reductases (SDR) family.</text>
</comment>
<dbReference type="Proteomes" id="UP000186919">
    <property type="component" value="Unassembled WGS sequence"/>
</dbReference>
<name>A0A179VEG7_9MYCO</name>
<dbReference type="RefSeq" id="WP_064627265.1">
    <property type="nucleotide sequence ID" value="NZ_LQYE01000001.1"/>
</dbReference>
<evidence type="ECO:0000256" key="3">
    <source>
        <dbReference type="RuleBase" id="RU000363"/>
    </source>
</evidence>
<dbReference type="Pfam" id="PF00106">
    <property type="entry name" value="adh_short"/>
    <property type="match status" value="1"/>
</dbReference>
<dbReference type="AlphaFoldDB" id="A0A179VEG7"/>
<dbReference type="PRINTS" id="PR00081">
    <property type="entry name" value="GDHRDH"/>
</dbReference>
<proteinExistence type="inferred from homology"/>
<sequence>MGTAVQLAGKVVAVTGGARGIGRAIATAFAAEGASVAIGDIDKKLCENTAAEIGSGVQAAGLPARGSAIGLPLDVTDHGSFEAFFDTIAATLGPVDVIVNNAGIMPITPFDDESLESIQRQLDINVRGVMWGSQLAIKRMKLRGGGAIVNIASAAGKAGFPGLATYCATKHAVVGLSESLSLEYEASGISVVCVMPGMVNTELISGLDTHWLLKTVEPEDIANAVVNAVRKGTFPVFVPKMFGGMYRTMSVLPRSTGKFLTRKLGIQDFMLNAHGSDARKAYEDRASHSEPSAE</sequence>
<evidence type="ECO:0000256" key="2">
    <source>
        <dbReference type="ARBA" id="ARBA00023002"/>
    </source>
</evidence>
<dbReference type="NCBIfam" id="NF005878">
    <property type="entry name" value="PRK07825.1"/>
    <property type="match status" value="1"/>
</dbReference>
<keyword evidence="2" id="KW-0560">Oxidoreductase</keyword>
<dbReference type="InterPro" id="IPR036291">
    <property type="entry name" value="NAD(P)-bd_dom_sf"/>
</dbReference>
<dbReference type="PROSITE" id="PS00061">
    <property type="entry name" value="ADH_SHORT"/>
    <property type="match status" value="1"/>
</dbReference>
<gene>
    <name evidence="4" type="ORF">AWB85_01735</name>
</gene>
<protein>
    <submittedName>
        <fullName evidence="4">Short-chain dehydrogenase</fullName>
    </submittedName>
</protein>
<accession>A0A179VEG7</accession>
<dbReference type="CDD" id="cd05233">
    <property type="entry name" value="SDR_c"/>
    <property type="match status" value="1"/>
</dbReference>
<dbReference type="GO" id="GO:0016616">
    <property type="term" value="F:oxidoreductase activity, acting on the CH-OH group of donors, NAD or NADP as acceptor"/>
    <property type="evidence" value="ECO:0007669"/>
    <property type="project" value="TreeGrafter"/>
</dbReference>
<dbReference type="Gene3D" id="3.40.50.720">
    <property type="entry name" value="NAD(P)-binding Rossmann-like Domain"/>
    <property type="match status" value="1"/>
</dbReference>
<dbReference type="PANTHER" id="PTHR24322">
    <property type="entry name" value="PKSB"/>
    <property type="match status" value="1"/>
</dbReference>
<evidence type="ECO:0000313" key="5">
    <source>
        <dbReference type="Proteomes" id="UP000186919"/>
    </source>
</evidence>
<organism evidence="4 5">
    <name type="scientific">Mycobacteroides immunogenum</name>
    <dbReference type="NCBI Taxonomy" id="83262"/>
    <lineage>
        <taxon>Bacteria</taxon>
        <taxon>Bacillati</taxon>
        <taxon>Actinomycetota</taxon>
        <taxon>Actinomycetes</taxon>
        <taxon>Mycobacteriales</taxon>
        <taxon>Mycobacteriaceae</taxon>
        <taxon>Mycobacteroides</taxon>
    </lineage>
</organism>
<reference evidence="4 5" key="1">
    <citation type="submission" date="2016-01" db="EMBL/GenBank/DDBJ databases">
        <title>Mycobacterium immunogenum strain CD11_6 genome sequencing and assembly.</title>
        <authorList>
            <person name="Kaur G."/>
            <person name="Nair G.R."/>
            <person name="Mayilraj S."/>
        </authorList>
    </citation>
    <scope>NUCLEOTIDE SEQUENCE [LARGE SCALE GENOMIC DNA]</scope>
    <source>
        <strain evidence="4 5">CD11-6</strain>
    </source>
</reference>
<dbReference type="PRINTS" id="PR00080">
    <property type="entry name" value="SDRFAMILY"/>
</dbReference>
<dbReference type="SUPFAM" id="SSF51735">
    <property type="entry name" value="NAD(P)-binding Rossmann-fold domains"/>
    <property type="match status" value="1"/>
</dbReference>
<evidence type="ECO:0000313" key="4">
    <source>
        <dbReference type="EMBL" id="OAT70134.1"/>
    </source>
</evidence>